<dbReference type="OrthoDB" id="8985754at2"/>
<dbReference type="PANTHER" id="PTHR41677:SF1">
    <property type="entry name" value="FE2OG DIOXYGENASE DOMAIN-CONTAINING PROTEIN"/>
    <property type="match status" value="1"/>
</dbReference>
<sequence length="332" mass="36639">MPRAEPLAFPTELPEGFPRLEQEPEFKPGAHLALEKPETIVTLQELGYTPGEIADCPTDLGITSCFRVLSDEGVACLQEVARSLARYARSNDRIPRLVRGGVYQSRFLRDFCLSPEVAEAVSGICGCEVLPHSIPHQLGHLNYNPETVGENVDKWHTDTLRIDYVLFVTDPNEVEGGEFQYFEGTKNEMQAITGRGEPLPADRVISPSLPGAGHAVLQQGNMVAHRAKGLRQAGERITLVNGYVPREIGVPDFTRFDQLYLADPKHVAASEYARHIAWIGREMLQAQIERPEYTDDRERLAGQLEAVTALLSAAAAEIRAAGDARMEHFGDG</sequence>
<dbReference type="PANTHER" id="PTHR41677">
    <property type="entry name" value="YALI0B19030P"/>
    <property type="match status" value="1"/>
</dbReference>
<evidence type="ECO:0000313" key="2">
    <source>
        <dbReference type="Proteomes" id="UP000315252"/>
    </source>
</evidence>
<evidence type="ECO:0008006" key="3">
    <source>
        <dbReference type="Google" id="ProtNLM"/>
    </source>
</evidence>
<comment type="caution">
    <text evidence="1">The sequence shown here is derived from an EMBL/GenBank/DDBJ whole genome shotgun (WGS) entry which is preliminary data.</text>
</comment>
<name>A0A545TKV2_9PROT</name>
<organism evidence="1 2">
    <name type="scientific">Denitrobaculum tricleocarpae</name>
    <dbReference type="NCBI Taxonomy" id="2591009"/>
    <lineage>
        <taxon>Bacteria</taxon>
        <taxon>Pseudomonadati</taxon>
        <taxon>Pseudomonadota</taxon>
        <taxon>Alphaproteobacteria</taxon>
        <taxon>Rhodospirillales</taxon>
        <taxon>Rhodospirillaceae</taxon>
        <taxon>Denitrobaculum</taxon>
    </lineage>
</organism>
<gene>
    <name evidence="1" type="ORF">FKG95_19735</name>
</gene>
<proteinExistence type="predicted"/>
<accession>A0A545TKV2</accession>
<keyword evidence="2" id="KW-1185">Reference proteome</keyword>
<protein>
    <recommendedName>
        <fullName evidence="3">Fe2OG dioxygenase domain-containing protein</fullName>
    </recommendedName>
</protein>
<dbReference type="RefSeq" id="WP_142898134.1">
    <property type="nucleotide sequence ID" value="NZ_ML660058.1"/>
</dbReference>
<reference evidence="1 2" key="1">
    <citation type="submission" date="2019-06" db="EMBL/GenBank/DDBJ databases">
        <title>Whole genome sequence for Rhodospirillaceae sp. R148.</title>
        <authorList>
            <person name="Wang G."/>
        </authorList>
    </citation>
    <scope>NUCLEOTIDE SEQUENCE [LARGE SCALE GENOMIC DNA]</scope>
    <source>
        <strain evidence="1 2">R148</strain>
    </source>
</reference>
<evidence type="ECO:0000313" key="1">
    <source>
        <dbReference type="EMBL" id="TQV77791.1"/>
    </source>
</evidence>
<dbReference type="Proteomes" id="UP000315252">
    <property type="component" value="Unassembled WGS sequence"/>
</dbReference>
<dbReference type="EMBL" id="VHSH01000007">
    <property type="protein sequence ID" value="TQV77791.1"/>
    <property type="molecule type" value="Genomic_DNA"/>
</dbReference>
<dbReference type="AlphaFoldDB" id="A0A545TKV2"/>